<dbReference type="Pfam" id="PF04397">
    <property type="entry name" value="LytTR"/>
    <property type="match status" value="1"/>
</dbReference>
<evidence type="ECO:0000313" key="3">
    <source>
        <dbReference type="Proteomes" id="UP000245647"/>
    </source>
</evidence>
<dbReference type="RefSeq" id="WP_109415284.1">
    <property type="nucleotide sequence ID" value="NZ_QEAS01000005.1"/>
</dbReference>
<evidence type="ECO:0000259" key="1">
    <source>
        <dbReference type="PROSITE" id="PS50930"/>
    </source>
</evidence>
<comment type="caution">
    <text evidence="2">The sequence shown here is derived from an EMBL/GenBank/DDBJ whole genome shotgun (WGS) entry which is preliminary data.</text>
</comment>
<reference evidence="2 3" key="1">
    <citation type="submission" date="2018-04" db="EMBL/GenBank/DDBJ databases">
        <title>Pedobacter chongqingensis sp. nov., isolated from a rottenly hemp rope.</title>
        <authorList>
            <person name="Cai Y."/>
        </authorList>
    </citation>
    <scope>NUCLEOTIDE SEQUENCE [LARGE SCALE GENOMIC DNA]</scope>
    <source>
        <strain evidence="2 3">FJ4-8</strain>
    </source>
</reference>
<dbReference type="PANTHER" id="PTHR37299:SF1">
    <property type="entry name" value="STAGE 0 SPORULATION PROTEIN A HOMOLOG"/>
    <property type="match status" value="1"/>
</dbReference>
<accession>A0A2U2PJA0</accession>
<organism evidence="2 3">
    <name type="scientific">Pararcticibacter amylolyticus</name>
    <dbReference type="NCBI Taxonomy" id="2173175"/>
    <lineage>
        <taxon>Bacteria</taxon>
        <taxon>Pseudomonadati</taxon>
        <taxon>Bacteroidota</taxon>
        <taxon>Sphingobacteriia</taxon>
        <taxon>Sphingobacteriales</taxon>
        <taxon>Sphingobacteriaceae</taxon>
        <taxon>Pararcticibacter</taxon>
    </lineage>
</organism>
<name>A0A2U2PJA0_9SPHI</name>
<dbReference type="GO" id="GO:0000156">
    <property type="term" value="F:phosphorelay response regulator activity"/>
    <property type="evidence" value="ECO:0007669"/>
    <property type="project" value="InterPro"/>
</dbReference>
<dbReference type="InterPro" id="IPR007492">
    <property type="entry name" value="LytTR_DNA-bd_dom"/>
</dbReference>
<proteinExistence type="predicted"/>
<keyword evidence="3" id="KW-1185">Reference proteome</keyword>
<protein>
    <recommendedName>
        <fullName evidence="1">HTH LytTR-type domain-containing protein</fullName>
    </recommendedName>
</protein>
<evidence type="ECO:0000313" key="2">
    <source>
        <dbReference type="EMBL" id="PWG81342.1"/>
    </source>
</evidence>
<dbReference type="GO" id="GO:0003677">
    <property type="term" value="F:DNA binding"/>
    <property type="evidence" value="ECO:0007669"/>
    <property type="project" value="InterPro"/>
</dbReference>
<dbReference type="OrthoDB" id="796275at2"/>
<dbReference type="SMART" id="SM00850">
    <property type="entry name" value="LytTR"/>
    <property type="match status" value="1"/>
</dbReference>
<dbReference type="InterPro" id="IPR046947">
    <property type="entry name" value="LytR-like"/>
</dbReference>
<dbReference type="AlphaFoldDB" id="A0A2U2PJA0"/>
<feature type="domain" description="HTH LytTR-type" evidence="1">
    <location>
        <begin position="134"/>
        <end position="191"/>
    </location>
</feature>
<dbReference type="EMBL" id="QEAS01000005">
    <property type="protein sequence ID" value="PWG81342.1"/>
    <property type="molecule type" value="Genomic_DNA"/>
</dbReference>
<dbReference type="PANTHER" id="PTHR37299">
    <property type="entry name" value="TRANSCRIPTIONAL REGULATOR-RELATED"/>
    <property type="match status" value="1"/>
</dbReference>
<dbReference type="PROSITE" id="PS50930">
    <property type="entry name" value="HTH_LYTTR"/>
    <property type="match status" value="1"/>
</dbReference>
<gene>
    <name evidence="2" type="ORF">DDR33_08215</name>
</gene>
<dbReference type="Gene3D" id="2.40.50.1020">
    <property type="entry name" value="LytTr DNA-binding domain"/>
    <property type="match status" value="1"/>
</dbReference>
<sequence length="254" mass="29152">MITCYVIGDQNTLNALTSSFTSFSLEWVLELTNDFYAALKQIIVLKTELVFVDERLIKAHEPDLSLLRQVTVVITVPTNNLTAQYPTIYNANEHLKQATAGSLTSDRNVRKYQTSPESLFIKKAKSIYGIIDAIIPFKDIIYIESFEDYLNIHMEGDKNYRTHMTLKSITTVLSSGFQRINKSYIINNSKITAVVGRNYVILNDNIKYKLPIGTTYKSGFSKWKKQHLKRVNDKKIDIPGLLSIFLFVDWFSIF</sequence>
<dbReference type="Proteomes" id="UP000245647">
    <property type="component" value="Unassembled WGS sequence"/>
</dbReference>